<name>A0A9Q3EPW9_9BASI</name>
<protein>
    <submittedName>
        <fullName evidence="2">Uncharacterized protein</fullName>
    </submittedName>
</protein>
<evidence type="ECO:0000313" key="3">
    <source>
        <dbReference type="Proteomes" id="UP000765509"/>
    </source>
</evidence>
<feature type="compositionally biased region" description="Low complexity" evidence="1">
    <location>
        <begin position="16"/>
        <end position="29"/>
    </location>
</feature>
<dbReference type="EMBL" id="AVOT02032439">
    <property type="protein sequence ID" value="MBW0526201.1"/>
    <property type="molecule type" value="Genomic_DNA"/>
</dbReference>
<proteinExistence type="predicted"/>
<evidence type="ECO:0000256" key="1">
    <source>
        <dbReference type="SAM" id="MobiDB-lite"/>
    </source>
</evidence>
<dbReference type="Proteomes" id="UP000765509">
    <property type="component" value="Unassembled WGS sequence"/>
</dbReference>
<gene>
    <name evidence="2" type="ORF">O181_065916</name>
</gene>
<organism evidence="2 3">
    <name type="scientific">Austropuccinia psidii MF-1</name>
    <dbReference type="NCBI Taxonomy" id="1389203"/>
    <lineage>
        <taxon>Eukaryota</taxon>
        <taxon>Fungi</taxon>
        <taxon>Dikarya</taxon>
        <taxon>Basidiomycota</taxon>
        <taxon>Pucciniomycotina</taxon>
        <taxon>Pucciniomycetes</taxon>
        <taxon>Pucciniales</taxon>
        <taxon>Sphaerophragmiaceae</taxon>
        <taxon>Austropuccinia</taxon>
    </lineage>
</organism>
<sequence length="120" mass="13208">MEGAAPSRKEGRGPRRSSSFSGVVSGFPGLSRTTFTVPGEEEEVNSVQEEDSDGAEGVPAPVGKPKVLEDQLYPTLIGLSLISLNHPCWPLCSRGLKLWPIFKKLHLWNHKDHQPSRLHL</sequence>
<keyword evidence="3" id="KW-1185">Reference proteome</keyword>
<comment type="caution">
    <text evidence="2">The sequence shown here is derived from an EMBL/GenBank/DDBJ whole genome shotgun (WGS) entry which is preliminary data.</text>
</comment>
<dbReference type="AlphaFoldDB" id="A0A9Q3EPW9"/>
<accession>A0A9Q3EPW9</accession>
<feature type="compositionally biased region" description="Acidic residues" evidence="1">
    <location>
        <begin position="39"/>
        <end position="54"/>
    </location>
</feature>
<feature type="region of interest" description="Disordered" evidence="1">
    <location>
        <begin position="1"/>
        <end position="64"/>
    </location>
</feature>
<evidence type="ECO:0000313" key="2">
    <source>
        <dbReference type="EMBL" id="MBW0526201.1"/>
    </source>
</evidence>
<reference evidence="2" key="1">
    <citation type="submission" date="2021-03" db="EMBL/GenBank/DDBJ databases">
        <title>Draft genome sequence of rust myrtle Austropuccinia psidii MF-1, a brazilian biotype.</title>
        <authorList>
            <person name="Quecine M.C."/>
            <person name="Pachon D.M.R."/>
            <person name="Bonatelli M.L."/>
            <person name="Correr F.H."/>
            <person name="Franceschini L.M."/>
            <person name="Leite T.F."/>
            <person name="Margarido G.R.A."/>
            <person name="Almeida C.A."/>
            <person name="Ferrarezi J.A."/>
            <person name="Labate C.A."/>
        </authorList>
    </citation>
    <scope>NUCLEOTIDE SEQUENCE</scope>
    <source>
        <strain evidence="2">MF-1</strain>
    </source>
</reference>